<dbReference type="Proteomes" id="UP000004947">
    <property type="component" value="Unassembled WGS sequence"/>
</dbReference>
<reference evidence="6 7" key="1">
    <citation type="journal article" date="2010" name="J. Bacteriol.">
        <title>Genome sequence of Lentisphaera araneosa HTCC2155T, the type species of the order Lentisphaerales in the phylum Lentisphaerae.</title>
        <authorList>
            <person name="Thrash J.C."/>
            <person name="Cho J.C."/>
            <person name="Vergin K.L."/>
            <person name="Morris R.M."/>
            <person name="Giovannoni S.J."/>
        </authorList>
    </citation>
    <scope>NUCLEOTIDE SEQUENCE [LARGE SCALE GENOMIC DNA]</scope>
    <source>
        <strain evidence="6 7">HTCC2155</strain>
    </source>
</reference>
<keyword evidence="2" id="KW-0812">Transmembrane</keyword>
<protein>
    <recommendedName>
        <fullName evidence="8">Cytochrome c domain-containing protein</fullName>
    </recommendedName>
</protein>
<dbReference type="EMBL" id="ABCK01000007">
    <property type="protein sequence ID" value="EDM27853.1"/>
    <property type="molecule type" value="Genomic_DNA"/>
</dbReference>
<dbReference type="RefSeq" id="WP_007278367.1">
    <property type="nucleotide sequence ID" value="NZ_ABCK01000007.1"/>
</dbReference>
<comment type="caution">
    <text evidence="6">The sequence shown here is derived from an EMBL/GenBank/DDBJ whole genome shotgun (WGS) entry which is preliminary data.</text>
</comment>
<keyword evidence="2" id="KW-1133">Transmembrane helix</keyword>
<feature type="compositionally biased region" description="Basic residues" evidence="1">
    <location>
        <begin position="216"/>
        <end position="231"/>
    </location>
</feature>
<gene>
    <name evidence="6" type="ORF">LNTAR_00590</name>
</gene>
<evidence type="ECO:0000259" key="3">
    <source>
        <dbReference type="Pfam" id="PF07624"/>
    </source>
</evidence>
<sequence>MNIDDNNEGTNAPEGGLRLTREQKDTLKAKLDYLEQLEGDLAAGKLEGGETEKLLEQTLFEIDEIMKEGEAQTANAQDLSVEAAPIQEIPPAPVTGSKEFVAQNPLSSSTNSSRKSDLKIQLNEDLASIDQDNSLNAQKENAQQQALQEARVLSSQYGDDKASVENLNGDELNNLKRVKPQANDAKAQLLAKASEVKRTQENALAEVNKQKAVTKTKKKTNKGKIKAKQKMRVPTNRPKVKKKKKFPIGTLLCLIVLAALGVYHQEIIDYVKQQQAELAEKNKPKPVKKKEVKPKPKVIIKKVEPVKKAEPEIDEKSINLFQPEESDVFKGELSHFSFNETLKNKCVNCHGAEGKEVEGDFNIARLMASKAVNSKAWAKVYRSINKGEMPPPVEDEPDSIPLEKEEQELVLASIKLMFDDLKEGMTTRVLTPYEIQNTMGDLFDIDYEQYNPLKTLYQSYSDTKYYSHQRNILSPHYISRYYNILYDVLQSFIGLRPQVDPLDMIVKFPSQGFSCVEFKKLGETHLRWSQYKPRLYSSIYFEDITERKETKQDRYLDANENELVNKELAERVLPPGTYTLRFKASNENMNMSKITESKYGKELVSLYEKFFEENDTLVMPVRFYLEPPGVSDPFAKLRYLETIEISSEGEYAIEFTIKRQSALAYSLDWKSLPSLRRIGYLSALNKHGDKLELKHIEAETPLFTKEKYDFPMVKFSEMSLEGPYDVVLNPMSFDERTKINDMEVREKFKYLHAFNGMNFNVIYTYMFRDLRKQKMKMEDAYRNTMISFFLSPRFLIIDSAAKTLQDKLRYASYVTHKSAPNAEFAENYTAAIKKKDHKSFGDWLIKNDRFRRFSNAFTYQWLTLGQIDNNLPDEGKFKNYYRDNMQSYQQQEVEMFMMNMFRNNRPVTDLVNSDYAFLNKELMKFYRLNTKNAPDSGVFMQVDTSKSERGGILTSGAFLTATSNGVDPLPIRRAAWISENILDSPLPSPPDVDVNDFENEVGGKTLRERLEVHAKNPACHSCHKRLDSFAILMDKYDSIGHYNDKFSPAPVQINDKKITDISALKEYLSTHSKPMARAFTKKLLSFMLGREPGVQDEAKLDIILSECEPEDYRVGDIYTAILKQYFL</sequence>
<dbReference type="Pfam" id="PF07627">
    <property type="entry name" value="PSCyt3"/>
    <property type="match status" value="1"/>
</dbReference>
<keyword evidence="7" id="KW-1185">Reference proteome</keyword>
<evidence type="ECO:0008006" key="8">
    <source>
        <dbReference type="Google" id="ProtNLM"/>
    </source>
</evidence>
<feature type="transmembrane region" description="Helical" evidence="2">
    <location>
        <begin position="246"/>
        <end position="264"/>
    </location>
</feature>
<evidence type="ECO:0000313" key="7">
    <source>
        <dbReference type="Proteomes" id="UP000004947"/>
    </source>
</evidence>
<proteinExistence type="predicted"/>
<dbReference type="InterPro" id="IPR013042">
    <property type="entry name" value="DUF1592"/>
</dbReference>
<dbReference type="AlphaFoldDB" id="A6DKF5"/>
<evidence type="ECO:0000259" key="4">
    <source>
        <dbReference type="Pfam" id="PF07627"/>
    </source>
</evidence>
<dbReference type="Pfam" id="PF07624">
    <property type="entry name" value="PSD2"/>
    <property type="match status" value="1"/>
</dbReference>
<feature type="domain" description="DUF1585" evidence="3">
    <location>
        <begin position="1056"/>
        <end position="1123"/>
    </location>
</feature>
<evidence type="ECO:0000256" key="2">
    <source>
        <dbReference type="SAM" id="Phobius"/>
    </source>
</evidence>
<evidence type="ECO:0000259" key="5">
    <source>
        <dbReference type="Pfam" id="PF07631"/>
    </source>
</evidence>
<dbReference type="Pfam" id="PF07631">
    <property type="entry name" value="PSD4"/>
    <property type="match status" value="1"/>
</dbReference>
<keyword evidence="2" id="KW-0472">Membrane</keyword>
<feature type="domain" description="DUF1588" evidence="4">
    <location>
        <begin position="949"/>
        <end position="1044"/>
    </location>
</feature>
<evidence type="ECO:0000313" key="6">
    <source>
        <dbReference type="EMBL" id="EDM27853.1"/>
    </source>
</evidence>
<accession>A6DKF5</accession>
<dbReference type="InterPro" id="IPR013039">
    <property type="entry name" value="DUF1588"/>
</dbReference>
<dbReference type="STRING" id="313628.LNTAR_00590"/>
<evidence type="ECO:0000256" key="1">
    <source>
        <dbReference type="SAM" id="MobiDB-lite"/>
    </source>
</evidence>
<feature type="region of interest" description="Disordered" evidence="1">
    <location>
        <begin position="216"/>
        <end position="241"/>
    </location>
</feature>
<feature type="region of interest" description="Disordered" evidence="1">
    <location>
        <begin position="1"/>
        <end position="23"/>
    </location>
</feature>
<name>A6DKF5_9BACT</name>
<feature type="domain" description="DUF1592" evidence="5">
    <location>
        <begin position="812"/>
        <end position="927"/>
    </location>
</feature>
<organism evidence="6 7">
    <name type="scientific">Lentisphaera araneosa HTCC2155</name>
    <dbReference type="NCBI Taxonomy" id="313628"/>
    <lineage>
        <taxon>Bacteria</taxon>
        <taxon>Pseudomonadati</taxon>
        <taxon>Lentisphaerota</taxon>
        <taxon>Lentisphaeria</taxon>
        <taxon>Lentisphaerales</taxon>
        <taxon>Lentisphaeraceae</taxon>
        <taxon>Lentisphaera</taxon>
    </lineage>
</organism>
<dbReference type="InterPro" id="IPR011478">
    <property type="entry name" value="DUF1585"/>
</dbReference>
<dbReference type="eggNOG" id="COG1020">
    <property type="taxonomic scope" value="Bacteria"/>
</dbReference>
<dbReference type="eggNOG" id="COG2010">
    <property type="taxonomic scope" value="Bacteria"/>
</dbReference>